<accession>A0A6A6QWX5</accession>
<dbReference type="Proteomes" id="UP000799750">
    <property type="component" value="Unassembled WGS sequence"/>
</dbReference>
<reference evidence="4" key="1">
    <citation type="journal article" date="2020" name="Stud. Mycol.">
        <title>101 Dothideomycetes genomes: a test case for predicting lifestyles and emergence of pathogens.</title>
        <authorList>
            <person name="Haridas S."/>
            <person name="Albert R."/>
            <person name="Binder M."/>
            <person name="Bloem J."/>
            <person name="Labutti K."/>
            <person name="Salamov A."/>
            <person name="Andreopoulos B."/>
            <person name="Baker S."/>
            <person name="Barry K."/>
            <person name="Bills G."/>
            <person name="Bluhm B."/>
            <person name="Cannon C."/>
            <person name="Castanera R."/>
            <person name="Culley D."/>
            <person name="Daum C."/>
            <person name="Ezra D."/>
            <person name="Gonzalez J."/>
            <person name="Henrissat B."/>
            <person name="Kuo A."/>
            <person name="Liang C."/>
            <person name="Lipzen A."/>
            <person name="Lutzoni F."/>
            <person name="Magnuson J."/>
            <person name="Mondo S."/>
            <person name="Nolan M."/>
            <person name="Ohm R."/>
            <person name="Pangilinan J."/>
            <person name="Park H.-J."/>
            <person name="Ramirez L."/>
            <person name="Alfaro M."/>
            <person name="Sun H."/>
            <person name="Tritt A."/>
            <person name="Yoshinaga Y."/>
            <person name="Zwiers L.-H."/>
            <person name="Turgeon B."/>
            <person name="Goodwin S."/>
            <person name="Spatafora J."/>
            <person name="Crous P."/>
            <person name="Grigoriev I."/>
        </authorList>
    </citation>
    <scope>NUCLEOTIDE SEQUENCE</scope>
    <source>
        <strain evidence="4">CBS 269.34</strain>
    </source>
</reference>
<dbReference type="FunFam" id="3.40.50.790:FF:000001">
    <property type="entry name" value="50S ribosomal protein L1"/>
    <property type="match status" value="1"/>
</dbReference>
<dbReference type="SUPFAM" id="SSF56808">
    <property type="entry name" value="Ribosomal protein L1"/>
    <property type="match status" value="1"/>
</dbReference>
<dbReference type="InterPro" id="IPR023674">
    <property type="entry name" value="Ribosomal_uL1-like"/>
</dbReference>
<name>A0A6A6QWX5_9PEZI</name>
<evidence type="ECO:0000256" key="3">
    <source>
        <dbReference type="ARBA" id="ARBA00023274"/>
    </source>
</evidence>
<dbReference type="PANTHER" id="PTHR36427">
    <property type="entry name" value="54S RIBOSOMAL PROTEIN L1, MITOCHONDRIAL"/>
    <property type="match status" value="1"/>
</dbReference>
<dbReference type="InterPro" id="IPR028364">
    <property type="entry name" value="Ribosomal_uL1/biogenesis"/>
</dbReference>
<sequence length="310" mass="34410">MASANRCIAQLSRNIITQPLRPTPQLSQIAFLSSQQLRCASVGKGAHSENAAKYKRKDQGSTQKKKKARSTFIQYDLRDAEQFNLCDAMQYIRAFEVGRPPSSSKYEMHVKLRSIKNGPAIRNRLRLPHPVKTDLRICVICPPDSAAAVQAKKAGAVLVGEDEVFDLIKEGKIEFERCICHIDSLQKLNKAALGRILGPRGLMPSTKMGTVVKDVETTVREMVGGSEYRERLGVIRMAIGQLGFSPEEMQKNIKAFMEQVKKDVAQMSDRISKDVHEVVLSSTNSPGFSLNGEFKGPNSVPTNQMTVETF</sequence>
<evidence type="ECO:0000313" key="5">
    <source>
        <dbReference type="Proteomes" id="UP000799750"/>
    </source>
</evidence>
<dbReference type="PANTHER" id="PTHR36427:SF3">
    <property type="entry name" value="LARGE RIBOSOMAL SUBUNIT PROTEIN UL1M"/>
    <property type="match status" value="1"/>
</dbReference>
<dbReference type="AlphaFoldDB" id="A0A6A6QWX5"/>
<dbReference type="EMBL" id="MU004187">
    <property type="protein sequence ID" value="KAF2496931.1"/>
    <property type="molecule type" value="Genomic_DNA"/>
</dbReference>
<evidence type="ECO:0000313" key="4">
    <source>
        <dbReference type="EMBL" id="KAF2496931.1"/>
    </source>
</evidence>
<comment type="similarity">
    <text evidence="1">Belongs to the universal ribosomal protein uL1 family.</text>
</comment>
<dbReference type="GO" id="GO:0003735">
    <property type="term" value="F:structural constituent of ribosome"/>
    <property type="evidence" value="ECO:0007669"/>
    <property type="project" value="TreeGrafter"/>
</dbReference>
<dbReference type="Gene3D" id="3.30.190.20">
    <property type="match status" value="1"/>
</dbReference>
<proteinExistence type="inferred from homology"/>
<keyword evidence="2 4" id="KW-0689">Ribosomal protein</keyword>
<keyword evidence="5" id="KW-1185">Reference proteome</keyword>
<dbReference type="GO" id="GO:0005762">
    <property type="term" value="C:mitochondrial large ribosomal subunit"/>
    <property type="evidence" value="ECO:0007669"/>
    <property type="project" value="TreeGrafter"/>
</dbReference>
<protein>
    <submittedName>
        <fullName evidence="4">Ribosomal protein L1</fullName>
    </submittedName>
</protein>
<organism evidence="4 5">
    <name type="scientific">Lophium mytilinum</name>
    <dbReference type="NCBI Taxonomy" id="390894"/>
    <lineage>
        <taxon>Eukaryota</taxon>
        <taxon>Fungi</taxon>
        <taxon>Dikarya</taxon>
        <taxon>Ascomycota</taxon>
        <taxon>Pezizomycotina</taxon>
        <taxon>Dothideomycetes</taxon>
        <taxon>Pleosporomycetidae</taxon>
        <taxon>Mytilinidiales</taxon>
        <taxon>Mytilinidiaceae</taxon>
        <taxon>Lophium</taxon>
    </lineage>
</organism>
<dbReference type="Pfam" id="PF00687">
    <property type="entry name" value="Ribosomal_L1"/>
    <property type="match status" value="1"/>
</dbReference>
<evidence type="ECO:0000256" key="1">
    <source>
        <dbReference type="ARBA" id="ARBA00010531"/>
    </source>
</evidence>
<evidence type="ECO:0000256" key="2">
    <source>
        <dbReference type="ARBA" id="ARBA00022980"/>
    </source>
</evidence>
<dbReference type="CDD" id="cd00403">
    <property type="entry name" value="Ribosomal_L1"/>
    <property type="match status" value="1"/>
</dbReference>
<dbReference type="OrthoDB" id="1747252at2759"/>
<dbReference type="Gene3D" id="3.40.50.790">
    <property type="match status" value="1"/>
</dbReference>
<keyword evidence="3" id="KW-0687">Ribonucleoprotein</keyword>
<dbReference type="InterPro" id="IPR016095">
    <property type="entry name" value="Ribosomal_uL1_3-a/b-sand"/>
</dbReference>
<gene>
    <name evidence="4" type="ORF">BU16DRAFT_525997</name>
</gene>